<reference evidence="2 3" key="1">
    <citation type="submission" date="2017-11" db="EMBL/GenBank/DDBJ databases">
        <authorList>
            <person name="Laing C."/>
            <person name="Caston J.C."/>
            <person name="Del V.M."/>
            <person name="Young O.M."/>
            <person name="Nayek S."/>
            <person name="Hughes L.E."/>
            <person name="Garlena R.A."/>
            <person name="Russell D.A."/>
            <person name="Pope W.H."/>
            <person name="Jacobs-Sera D."/>
            <person name="Hendrix R.W."/>
            <person name="Hatfull G.F."/>
        </authorList>
    </citation>
    <scope>NUCLEOTIDE SEQUENCE [LARGE SCALE GENOMIC DNA]</scope>
</reference>
<proteinExistence type="predicted"/>
<evidence type="ECO:0000313" key="2">
    <source>
        <dbReference type="EMBL" id="ATW69376.1"/>
    </source>
</evidence>
<dbReference type="Proteomes" id="UP000240735">
    <property type="component" value="Segment"/>
</dbReference>
<evidence type="ECO:0000256" key="1">
    <source>
        <dbReference type="SAM" id="MobiDB-lite"/>
    </source>
</evidence>
<protein>
    <submittedName>
        <fullName evidence="2">Uncharacterized protein</fullName>
    </submittedName>
</protein>
<name>A0A2H4PR18_9CAUD</name>
<evidence type="ECO:0000313" key="3">
    <source>
        <dbReference type="Proteomes" id="UP000240735"/>
    </source>
</evidence>
<keyword evidence="3" id="KW-1185">Reference proteome</keyword>
<sequence>MISFDETFMSAGDPLVRSRVPGFGSANRTPQTSRVHKSRAKSAKPAKAAKKGLARSCVSVKSIGERTFEVRVKGTLHILGFIRMSKGRAGKAYSYKLVSEQRSHNGFSSLNAAVSRMLEKC</sequence>
<feature type="region of interest" description="Disordered" evidence="1">
    <location>
        <begin position="19"/>
        <end position="48"/>
    </location>
</feature>
<organism evidence="2 3">
    <name type="scientific">Streptomyces phage Manuel</name>
    <dbReference type="NCBI Taxonomy" id="2053812"/>
    <lineage>
        <taxon>Viruses</taxon>
        <taxon>Duplodnaviria</taxon>
        <taxon>Heunggongvirae</taxon>
        <taxon>Uroviricota</taxon>
        <taxon>Caudoviricetes</taxon>
        <taxon>Beephvirinae</taxon>
        <taxon>Manuelvirus</taxon>
        <taxon>Manuelvirus manuel</taxon>
    </lineage>
</organism>
<gene>
    <name evidence="2" type="ORF">SEA_MANUEL_82</name>
</gene>
<dbReference type="EMBL" id="MG518519">
    <property type="protein sequence ID" value="ATW69376.1"/>
    <property type="molecule type" value="Genomic_DNA"/>
</dbReference>
<accession>A0A2H4PR18</accession>
<feature type="compositionally biased region" description="Basic residues" evidence="1">
    <location>
        <begin position="34"/>
        <end position="48"/>
    </location>
</feature>